<dbReference type="SUPFAM" id="SSF69255">
    <property type="entry name" value="gp5 N-terminal domain-like"/>
    <property type="match status" value="1"/>
</dbReference>
<dbReference type="RefSeq" id="WP_227119396.1">
    <property type="nucleotide sequence ID" value="NZ_LT598928.1"/>
</dbReference>
<proteinExistence type="predicted"/>
<reference evidence="2" key="1">
    <citation type="submission" date="2016-04" db="EMBL/GenBank/DDBJ databases">
        <authorList>
            <person name="Evans L.H."/>
            <person name="Alamgir A."/>
            <person name="Owens N."/>
            <person name="Weber N.D."/>
            <person name="Virtaneva K."/>
            <person name="Barbian K."/>
            <person name="Babar A."/>
            <person name="Rosenke K."/>
        </authorList>
    </citation>
    <scope>NUCLEOTIDE SEQUENCE</scope>
    <source>
        <strain evidence="2">92-2</strain>
    </source>
</reference>
<accession>A0A212K381</accession>
<sequence length="359" mass="37607">MREMIKKIVMELLPELAGGLHLDRYARVLAAGDSPTEGATSERFRPRYAVDLEILGPDMEPDASFPKYSAVPLPVSVGGGQESGTFCFPEEGALCVVGFAYGRQDHPIIRQIFPLGVSLPALERGEVLMQQSPTSFQRVDAQGNWKRETSADINESSLARTVKAENYSADLGSENRSVAAHSTESVGSCKTIEAGTVLTLLAGLRADLGSLGALNLTAGGDSTHSTAGSAQETVGKDHTSKVTGNRQIDIAGNRGLTVQGADTITVEGEETIKARGKVTIESAQELLLRAPVVKIQGILTTEGYEGGPGSSTLYGDFTVRNGRVDVPDKDVTAGAVSLRGHTHTGVMPGSSTTGTPVGG</sequence>
<dbReference type="InterPro" id="IPR044033">
    <property type="entry name" value="GpV-like_apex"/>
</dbReference>
<protein>
    <submittedName>
        <fullName evidence="2">Gp5 domain protein</fullName>
    </submittedName>
</protein>
<organism evidence="2">
    <name type="scientific">uncultured Desulfovibrio sp</name>
    <dbReference type="NCBI Taxonomy" id="167968"/>
    <lineage>
        <taxon>Bacteria</taxon>
        <taxon>Pseudomonadati</taxon>
        <taxon>Thermodesulfobacteriota</taxon>
        <taxon>Desulfovibrionia</taxon>
        <taxon>Desulfovibrionales</taxon>
        <taxon>Desulfovibrionaceae</taxon>
        <taxon>Desulfovibrio</taxon>
        <taxon>environmental samples</taxon>
    </lineage>
</organism>
<evidence type="ECO:0000313" key="2">
    <source>
        <dbReference type="EMBL" id="SBW06200.1"/>
    </source>
</evidence>
<feature type="region of interest" description="Disordered" evidence="1">
    <location>
        <begin position="221"/>
        <end position="242"/>
    </location>
</feature>
<dbReference type="Pfam" id="PF18946">
    <property type="entry name" value="Apex"/>
    <property type="match status" value="1"/>
</dbReference>
<feature type="compositionally biased region" description="Low complexity" evidence="1">
    <location>
        <begin position="348"/>
        <end position="359"/>
    </location>
</feature>
<dbReference type="SUPFAM" id="SSF69349">
    <property type="entry name" value="Phage fibre proteins"/>
    <property type="match status" value="1"/>
</dbReference>
<evidence type="ECO:0000256" key="1">
    <source>
        <dbReference type="SAM" id="MobiDB-lite"/>
    </source>
</evidence>
<dbReference type="EMBL" id="FLUP01000001">
    <property type="protein sequence ID" value="SBW06200.1"/>
    <property type="molecule type" value="Genomic_DNA"/>
</dbReference>
<feature type="region of interest" description="Disordered" evidence="1">
    <location>
        <begin position="340"/>
        <end position="359"/>
    </location>
</feature>
<name>A0A212K381_9BACT</name>
<feature type="compositionally biased region" description="Polar residues" evidence="1">
    <location>
        <begin position="221"/>
        <end position="232"/>
    </location>
</feature>
<gene>
    <name evidence="2" type="ORF">KM92DES2_12158</name>
</gene>
<dbReference type="AlphaFoldDB" id="A0A212K381"/>